<feature type="transmembrane region" description="Helical" evidence="2">
    <location>
        <begin position="325"/>
        <end position="345"/>
    </location>
</feature>
<proteinExistence type="predicted"/>
<organism evidence="5 6">
    <name type="scientific">Kwoniella heveanensis BCC8398</name>
    <dbReference type="NCBI Taxonomy" id="1296120"/>
    <lineage>
        <taxon>Eukaryota</taxon>
        <taxon>Fungi</taxon>
        <taxon>Dikarya</taxon>
        <taxon>Basidiomycota</taxon>
        <taxon>Agaricomycotina</taxon>
        <taxon>Tremellomycetes</taxon>
        <taxon>Tremellales</taxon>
        <taxon>Cryptococcaceae</taxon>
        <taxon>Kwoniella</taxon>
    </lineage>
</organism>
<feature type="region of interest" description="Disordered" evidence="1">
    <location>
        <begin position="553"/>
        <end position="605"/>
    </location>
</feature>
<feature type="transmembrane region" description="Helical" evidence="2">
    <location>
        <begin position="961"/>
        <end position="981"/>
    </location>
</feature>
<dbReference type="PANTHER" id="PTHR37994">
    <property type="entry name" value="ARAE_2_N DOMAIN-CONTAINING PROTEIN-RELATED"/>
    <property type="match status" value="1"/>
</dbReference>
<evidence type="ECO:0000256" key="2">
    <source>
        <dbReference type="SAM" id="Phobius"/>
    </source>
</evidence>
<feature type="compositionally biased region" description="Polar residues" evidence="1">
    <location>
        <begin position="117"/>
        <end position="143"/>
    </location>
</feature>
<feature type="transmembrane region" description="Helical" evidence="2">
    <location>
        <begin position="909"/>
        <end position="929"/>
    </location>
</feature>
<dbReference type="PANTHER" id="PTHR37994:SF1">
    <property type="entry name" value="ER TRANSPORTER 6TM N-TERMINAL DOMAIN-CONTAINING PROTEIN"/>
    <property type="match status" value="1"/>
</dbReference>
<keyword evidence="2" id="KW-0472">Membrane</keyword>
<feature type="transmembrane region" description="Helical" evidence="2">
    <location>
        <begin position="210"/>
        <end position="228"/>
    </location>
</feature>
<keyword evidence="2" id="KW-0812">Transmembrane</keyword>
<dbReference type="Pfam" id="PF10334">
    <property type="entry name" value="BRE4"/>
    <property type="match status" value="1"/>
</dbReference>
<dbReference type="InterPro" id="IPR018820">
    <property type="entry name" value="BRE4-related_DUF2421"/>
</dbReference>
<gene>
    <name evidence="5" type="ORF">I316_03550</name>
</gene>
<reference evidence="5 6" key="1">
    <citation type="submission" date="2013-07" db="EMBL/GenBank/DDBJ databases">
        <title>The Genome Sequence of Cryptococcus heveanensis BCC8398.</title>
        <authorList>
            <consortium name="The Broad Institute Genome Sequencing Platform"/>
            <person name="Cuomo C."/>
            <person name="Litvintseva A."/>
            <person name="Chen Y."/>
            <person name="Heitman J."/>
            <person name="Sun S."/>
            <person name="Springer D."/>
            <person name="Dromer F."/>
            <person name="Young S.K."/>
            <person name="Zeng Q."/>
            <person name="Gargeya S."/>
            <person name="Fitzgerald M."/>
            <person name="Abouelleil A."/>
            <person name="Alvarado L."/>
            <person name="Berlin A.M."/>
            <person name="Chapman S.B."/>
            <person name="Dewar J."/>
            <person name="Goldberg J."/>
            <person name="Griggs A."/>
            <person name="Gujja S."/>
            <person name="Hansen M."/>
            <person name="Howarth C."/>
            <person name="Imamovic A."/>
            <person name="Larimer J."/>
            <person name="McCowan C."/>
            <person name="Murphy C."/>
            <person name="Pearson M."/>
            <person name="Priest M."/>
            <person name="Roberts A."/>
            <person name="Saif S."/>
            <person name="Shea T."/>
            <person name="Sykes S."/>
            <person name="Wortman J."/>
            <person name="Nusbaum C."/>
            <person name="Birren B."/>
        </authorList>
    </citation>
    <scope>NUCLEOTIDE SEQUENCE [LARGE SCALE GENOMIC DNA]</scope>
    <source>
        <strain evidence="5 6">BCC8398</strain>
    </source>
</reference>
<protein>
    <recommendedName>
        <fullName evidence="7">ER transporter 6TM N-terminal domain-containing protein</fullName>
    </recommendedName>
</protein>
<feature type="transmembrane region" description="Helical" evidence="2">
    <location>
        <begin position="936"/>
        <end position="955"/>
    </location>
</feature>
<dbReference type="InterPro" id="IPR018823">
    <property type="entry name" value="ArAE_2_N"/>
</dbReference>
<evidence type="ECO:0000259" key="4">
    <source>
        <dbReference type="Pfam" id="PF10337"/>
    </source>
</evidence>
<sequence length="1309" mass="145875">MPFQTSPGPSSQAPEIHIITTPDTSPNPSHNDSASQLPSPAGSSSSHDASGSGSGSGSTNDKTIVASPERKVKGWRGKERGREGRSSAARHEKHASFALSVEADDEDETETERRRTSVSPARSQSQIRIQEPTLSPNRSTTRYPSDPLARTEKGKSKQQFSVEENEQERAKQRGKIGQFMLWIALWVRKVLGHRWFAWVGPKLTWGNMKPVLRGSFSSWVGLLLLLIVPVERAMGNAAFFSIIVAFMIPPYQPVVQQVEVYMNLFFYNGLAWAWVALGVFIAGKTREPTDPAKIAAAEAKWAYLRDIEPRTYQERILYDGTYLQAKPAVVCAIFLAAGTGGALWWKMRTQPSPATFPLVLSCVLIDIGLTTAVFYPYNLYTSGLLFFLPMAIQAGLGLFATLFIFPESVGHAFQSKFPGVLNPLAGAMKSIESLFDEAEHGLPSINDDDNLLGAADARREADFAAKLEDWADRSKNIRQQILQSLAGVPPLRAQQRYLSVDFSYSRLSGEDLRTLFDLLALVQARSSGMAFFFDVIVTNARHSHLDSSAWSVHHVSQSRPGSRAPSIRNETPTEERRASLADDAVPDDGGTVTPPIEHHADDSTDALNQERGSYFSGKRLHFAFLRKSGSSHALGKEHRASHVSLLDHLRKVQQPVGVYESTRYMDIERAFATDTEHVLQQLNILARGSLPVIRSCEAALSASISWILNVNRDRRIIPPVTSKKDSVEDEKAKGPQTSLERLQKVTDHLQAALDEFSEVRKEVIKPYRHLFDPAHPAEEAMHGHGKTHFRGLFQNFVAQYHLIQFTEALLTLLRQMQEFETARPKRRFWYPHLTSLILHVRHSHQEKHLTDGDDGNENDAAFSREDEDADHFLGAAKKRNPEYKPFDNPYLNVLSRVSTFADIFGSRSFMFALKAAILGALTSLPNFIASSASFYYFNRGIWSLAVFSLTFLIVIQGDTGVAWLVRVVASFWGALFGMVTWYIGCGSGKGNPYGLAAVCAVTFPIAIFYRVHFPGPVLTAVMTPVTFGLVIGYSYFNGSIGPLTYAQWGWDVAWRRFVCVMIGITAAWLFSYIPPVFSAKRAIRNSYAQTIGAAGSILCDVLSHANDHHHQLREDDTIRQNLITWRSKLNKLGARHGNASFEYSLRGQWPEERYRALLDTLQDTFSLLSQLNHVLTQLERPWRKALLDRTRLSDPIFLGDVLSVLSMCSTALRAGTALPQITPSPLVARFRMGKTKGLDLPHDPTDPSSDLPSLVTVDVLESDNYLRYALGITTTFSLVARLDRIVVICKTLLGENFHISGLHLDQHRV</sequence>
<feature type="domain" description="Putative ER transporter 6TM N-terminal" evidence="4">
    <location>
        <begin position="197"/>
        <end position="547"/>
    </location>
</feature>
<feature type="transmembrane region" description="Helical" evidence="2">
    <location>
        <begin position="1057"/>
        <end position="1077"/>
    </location>
</feature>
<feature type="transmembrane region" description="Helical" evidence="2">
    <location>
        <begin position="357"/>
        <end position="377"/>
    </location>
</feature>
<evidence type="ECO:0000313" key="6">
    <source>
        <dbReference type="Proteomes" id="UP000092666"/>
    </source>
</evidence>
<dbReference type="EMBL" id="KV700124">
    <property type="protein sequence ID" value="OCF34509.1"/>
    <property type="molecule type" value="Genomic_DNA"/>
</dbReference>
<feature type="domain" description="DUF2421" evidence="3">
    <location>
        <begin position="1074"/>
        <end position="1297"/>
    </location>
</feature>
<evidence type="ECO:0000256" key="1">
    <source>
        <dbReference type="SAM" id="MobiDB-lite"/>
    </source>
</evidence>
<keyword evidence="6" id="KW-1185">Reference proteome</keyword>
<evidence type="ECO:0008006" key="7">
    <source>
        <dbReference type="Google" id="ProtNLM"/>
    </source>
</evidence>
<feature type="transmembrane region" description="Helical" evidence="2">
    <location>
        <begin position="264"/>
        <end position="283"/>
    </location>
</feature>
<feature type="domain" description="Putative ER transporter 6TM N-terminal" evidence="4">
    <location>
        <begin position="636"/>
        <end position="760"/>
    </location>
</feature>
<keyword evidence="2" id="KW-1133">Transmembrane helix</keyword>
<feature type="region of interest" description="Disordered" evidence="1">
    <location>
        <begin position="1"/>
        <end position="167"/>
    </location>
</feature>
<dbReference type="Proteomes" id="UP000092666">
    <property type="component" value="Unassembled WGS sequence"/>
</dbReference>
<reference evidence="6" key="2">
    <citation type="submission" date="2013-12" db="EMBL/GenBank/DDBJ databases">
        <title>Evolution of pathogenesis and genome organization in the Tremellales.</title>
        <authorList>
            <person name="Cuomo C."/>
            <person name="Litvintseva A."/>
            <person name="Heitman J."/>
            <person name="Chen Y."/>
            <person name="Sun S."/>
            <person name="Springer D."/>
            <person name="Dromer F."/>
            <person name="Young S."/>
            <person name="Zeng Q."/>
            <person name="Chapman S."/>
            <person name="Gujja S."/>
            <person name="Saif S."/>
            <person name="Birren B."/>
        </authorList>
    </citation>
    <scope>NUCLEOTIDE SEQUENCE [LARGE SCALE GENOMIC DNA]</scope>
    <source>
        <strain evidence="6">BCC8398</strain>
    </source>
</reference>
<dbReference type="Pfam" id="PF10337">
    <property type="entry name" value="ArAE_2_N"/>
    <property type="match status" value="2"/>
</dbReference>
<accession>A0A1B9GTX9</accession>
<feature type="transmembrane region" description="Helical" evidence="2">
    <location>
        <begin position="235"/>
        <end position="252"/>
    </location>
</feature>
<feature type="compositionally biased region" description="Low complexity" evidence="1">
    <location>
        <begin position="33"/>
        <end position="51"/>
    </location>
</feature>
<dbReference type="STRING" id="1296120.A0A1B9GTX9"/>
<feature type="compositionally biased region" description="Basic and acidic residues" evidence="1">
    <location>
        <begin position="571"/>
        <end position="580"/>
    </location>
</feature>
<evidence type="ECO:0000313" key="5">
    <source>
        <dbReference type="EMBL" id="OCF34509.1"/>
    </source>
</evidence>
<feature type="transmembrane region" description="Helical" evidence="2">
    <location>
        <begin position="384"/>
        <end position="405"/>
    </location>
</feature>
<feature type="transmembrane region" description="Helical" evidence="2">
    <location>
        <begin position="993"/>
        <end position="1011"/>
    </location>
</feature>
<feature type="compositionally biased region" description="Polar residues" evidence="1">
    <location>
        <begin position="21"/>
        <end position="32"/>
    </location>
</feature>
<evidence type="ECO:0000259" key="3">
    <source>
        <dbReference type="Pfam" id="PF10334"/>
    </source>
</evidence>
<feature type="transmembrane region" description="Helical" evidence="2">
    <location>
        <begin position="1017"/>
        <end position="1036"/>
    </location>
</feature>
<feature type="compositionally biased region" description="Basic and acidic residues" evidence="1">
    <location>
        <begin position="68"/>
        <end position="85"/>
    </location>
</feature>
<feature type="compositionally biased region" description="Polar residues" evidence="1">
    <location>
        <begin position="1"/>
        <end position="13"/>
    </location>
</feature>
<name>A0A1B9GTX9_9TREE</name>
<dbReference type="OrthoDB" id="2274698at2759"/>